<accession>A0A2Z5ZKA3</accession>
<dbReference type="EMBL" id="AP018515">
    <property type="protein sequence ID" value="BBC80971.1"/>
    <property type="molecule type" value="Genomic_DNA"/>
</dbReference>
<sequence>MQPVQWGMAMLARNLVTLQCMGSQLGYAKGEPYCLGQV</sequence>
<organism evidence="1 2">
    <name type="scientific">Acetobacter orientalis</name>
    <dbReference type="NCBI Taxonomy" id="146474"/>
    <lineage>
        <taxon>Bacteria</taxon>
        <taxon>Pseudomonadati</taxon>
        <taxon>Pseudomonadota</taxon>
        <taxon>Alphaproteobacteria</taxon>
        <taxon>Acetobacterales</taxon>
        <taxon>Acetobacteraceae</taxon>
        <taxon>Acetobacter</taxon>
    </lineage>
</organism>
<dbReference type="Proteomes" id="UP000270034">
    <property type="component" value="Chromosome"/>
</dbReference>
<gene>
    <name evidence="1" type="ORF">AcetOrient_orf03991</name>
</gene>
<evidence type="ECO:0000313" key="2">
    <source>
        <dbReference type="Proteomes" id="UP000270034"/>
    </source>
</evidence>
<dbReference type="KEGG" id="aot:AcetOri_orf03991"/>
<protein>
    <submittedName>
        <fullName evidence="1">Uncharacterized protein</fullName>
    </submittedName>
</protein>
<proteinExistence type="predicted"/>
<reference evidence="1 2" key="1">
    <citation type="submission" date="2018-02" db="EMBL/GenBank/DDBJ databases">
        <title>Acetobacter orientalis genome.</title>
        <authorList>
            <person name="Nakashima N."/>
            <person name="Tamura T."/>
        </authorList>
    </citation>
    <scope>NUCLEOTIDE SEQUENCE [LARGE SCALE GENOMIC DNA]</scope>
    <source>
        <strain evidence="1 2">FAN1</strain>
    </source>
</reference>
<name>A0A2Z5ZKA3_9PROT</name>
<evidence type="ECO:0000313" key="1">
    <source>
        <dbReference type="EMBL" id="BBC80971.1"/>
    </source>
</evidence>
<dbReference type="AlphaFoldDB" id="A0A2Z5ZKA3"/>